<accession>A0A813ERP6</accession>
<dbReference type="AlphaFoldDB" id="A0A813ERP6"/>
<comment type="caution">
    <text evidence="2">The sequence shown here is derived from an EMBL/GenBank/DDBJ whole genome shotgun (WGS) entry which is preliminary data.</text>
</comment>
<organism evidence="2 3">
    <name type="scientific">Polarella glacialis</name>
    <name type="common">Dinoflagellate</name>
    <dbReference type="NCBI Taxonomy" id="89957"/>
    <lineage>
        <taxon>Eukaryota</taxon>
        <taxon>Sar</taxon>
        <taxon>Alveolata</taxon>
        <taxon>Dinophyceae</taxon>
        <taxon>Suessiales</taxon>
        <taxon>Suessiaceae</taxon>
        <taxon>Polarella</taxon>
    </lineage>
</organism>
<proteinExistence type="predicted"/>
<keyword evidence="3" id="KW-1185">Reference proteome</keyword>
<name>A0A813ERP6_POLGL</name>
<reference evidence="2" key="1">
    <citation type="submission" date="2021-02" db="EMBL/GenBank/DDBJ databases">
        <authorList>
            <person name="Dougan E. K."/>
            <person name="Rhodes N."/>
            <person name="Thang M."/>
            <person name="Chan C."/>
        </authorList>
    </citation>
    <scope>NUCLEOTIDE SEQUENCE</scope>
</reference>
<dbReference type="Proteomes" id="UP000654075">
    <property type="component" value="Unassembled WGS sequence"/>
</dbReference>
<gene>
    <name evidence="2" type="ORF">PGLA1383_LOCUS19491</name>
</gene>
<dbReference type="EMBL" id="CAJNNV010012902">
    <property type="protein sequence ID" value="CAE8601195.1"/>
    <property type="molecule type" value="Genomic_DNA"/>
</dbReference>
<evidence type="ECO:0000313" key="3">
    <source>
        <dbReference type="Proteomes" id="UP000654075"/>
    </source>
</evidence>
<feature type="signal peptide" evidence="1">
    <location>
        <begin position="1"/>
        <end position="26"/>
    </location>
</feature>
<protein>
    <recommendedName>
        <fullName evidence="4">Nuclear pore complex protein Nup85</fullName>
    </recommendedName>
</protein>
<dbReference type="OrthoDB" id="415749at2759"/>
<evidence type="ECO:0000256" key="1">
    <source>
        <dbReference type="SAM" id="SignalP"/>
    </source>
</evidence>
<feature type="non-terminal residue" evidence="2">
    <location>
        <position position="201"/>
    </location>
</feature>
<evidence type="ECO:0000313" key="2">
    <source>
        <dbReference type="EMBL" id="CAE8601195.1"/>
    </source>
</evidence>
<keyword evidence="1" id="KW-0732">Signal</keyword>
<evidence type="ECO:0008006" key="4">
    <source>
        <dbReference type="Google" id="ProtNLM"/>
    </source>
</evidence>
<sequence>EQKAQKASLPVLRLLAVALLLHHCTAWRPLDCDGVEEDGVRWDVVRSDLSHVIREVLHGGALARDLHASKDSGGRDPAVSYGDVQLGRHLERLQSLADVLPSPKSSRCPLGAHCVQLFVSALYSGLLWPDWFRRHKDALWVVVHGSNWTEAIESGWPFLELLAMVAELHGSPESLPDDCQALDSEIQRLPSLVGRRPEFQQ</sequence>
<feature type="chain" id="PRO_5032639111" description="Nuclear pore complex protein Nup85" evidence="1">
    <location>
        <begin position="27"/>
        <end position="201"/>
    </location>
</feature>